<evidence type="ECO:0000259" key="4">
    <source>
        <dbReference type="Pfam" id="PF25426"/>
    </source>
</evidence>
<keyword evidence="2" id="KW-0067">ATP-binding</keyword>
<dbReference type="Proteomes" id="UP001055115">
    <property type="component" value="Unassembled WGS sequence"/>
</dbReference>
<keyword evidence="1" id="KW-0547">Nucleotide-binding</keyword>
<organism evidence="5 6">
    <name type="scientific">Colletotrichum spaethianum</name>
    <dbReference type="NCBI Taxonomy" id="700344"/>
    <lineage>
        <taxon>Eukaryota</taxon>
        <taxon>Fungi</taxon>
        <taxon>Dikarya</taxon>
        <taxon>Ascomycota</taxon>
        <taxon>Pezizomycotina</taxon>
        <taxon>Sordariomycetes</taxon>
        <taxon>Hypocreomycetidae</taxon>
        <taxon>Glomerellales</taxon>
        <taxon>Glomerellaceae</taxon>
        <taxon>Colletotrichum</taxon>
        <taxon>Colletotrichum spaethianum species complex</taxon>
    </lineage>
</organism>
<feature type="domain" description="Mitochondrial chaperone BCS1-like ATPase lid" evidence="4">
    <location>
        <begin position="1"/>
        <end position="70"/>
    </location>
</feature>
<dbReference type="Pfam" id="PF25426">
    <property type="entry name" value="AAA_lid_BCS1"/>
    <property type="match status" value="1"/>
</dbReference>
<reference evidence="5 6" key="1">
    <citation type="submission" date="2022-03" db="EMBL/GenBank/DDBJ databases">
        <title>Genome data of Colletotrichum spp.</title>
        <authorList>
            <person name="Utami Y.D."/>
            <person name="Hiruma K."/>
        </authorList>
    </citation>
    <scope>NUCLEOTIDE SEQUENCE [LARGE SCALE GENOMIC DNA]</scope>
    <source>
        <strain evidence="5 6">MAFF 239500</strain>
    </source>
</reference>
<evidence type="ECO:0000313" key="5">
    <source>
        <dbReference type="EMBL" id="GKT40516.1"/>
    </source>
</evidence>
<dbReference type="AlphaFoldDB" id="A0AA37L2J7"/>
<keyword evidence="6" id="KW-1185">Reference proteome</keyword>
<accession>A0AA37L2J7</accession>
<dbReference type="EMBL" id="BQXU01000001">
    <property type="protein sequence ID" value="GKT40516.1"/>
    <property type="molecule type" value="Genomic_DNA"/>
</dbReference>
<evidence type="ECO:0000256" key="2">
    <source>
        <dbReference type="ARBA" id="ARBA00022840"/>
    </source>
</evidence>
<name>A0AA37L2J7_9PEZI</name>
<proteinExistence type="predicted"/>
<evidence type="ECO:0000256" key="1">
    <source>
        <dbReference type="ARBA" id="ARBA00022741"/>
    </source>
</evidence>
<dbReference type="InterPro" id="IPR057495">
    <property type="entry name" value="AAA_lid_BCS1"/>
</dbReference>
<evidence type="ECO:0000256" key="3">
    <source>
        <dbReference type="SAM" id="MobiDB-lite"/>
    </source>
</evidence>
<feature type="region of interest" description="Disordered" evidence="3">
    <location>
        <begin position="107"/>
        <end position="176"/>
    </location>
</feature>
<gene>
    <name evidence="5" type="ORF">ColSpa_00697</name>
</gene>
<protein>
    <recommendedName>
        <fullName evidence="4">Mitochondrial chaperone BCS1-like ATPase lid domain-containing protein</fullName>
    </recommendedName>
</protein>
<comment type="caution">
    <text evidence="5">The sequence shown here is derived from an EMBL/GenBank/DDBJ whole genome shotgun (WGS) entry which is preliminary data.</text>
</comment>
<sequence length="176" mass="19954">MFERMYRPYTSINNVLVEKGAELLENQGRAFDQLAERFSSQIPDNVFTPAQLQGYLLHHRNSPEKAADCILTWVVQEKAIMDEAQRRMKASAERRAKKKALKRLKAFKTLAPDVENEEPHKESENGAENAQASKAPMKQAKDSQNKHYSENPGTKQTEDVSDVDTHQTDIDVPGQS</sequence>
<dbReference type="GeneID" id="73321499"/>
<feature type="compositionally biased region" description="Basic and acidic residues" evidence="3">
    <location>
        <begin position="139"/>
        <end position="149"/>
    </location>
</feature>
<dbReference type="RefSeq" id="XP_049122866.1">
    <property type="nucleotide sequence ID" value="XM_049266909.1"/>
</dbReference>
<dbReference type="GO" id="GO:0005524">
    <property type="term" value="F:ATP binding"/>
    <property type="evidence" value="ECO:0007669"/>
    <property type="project" value="UniProtKB-KW"/>
</dbReference>
<evidence type="ECO:0000313" key="6">
    <source>
        <dbReference type="Proteomes" id="UP001055115"/>
    </source>
</evidence>